<evidence type="ECO:0000313" key="5">
    <source>
        <dbReference type="Proteomes" id="UP000199518"/>
    </source>
</evidence>
<keyword evidence="1" id="KW-0742">SOS response</keyword>
<keyword evidence="5" id="KW-1185">Reference proteome</keyword>
<accession>A0A1I3KTW3</accession>
<dbReference type="InterPro" id="IPR050066">
    <property type="entry name" value="UvrABC_protein_C"/>
</dbReference>
<dbReference type="InterPro" id="IPR036876">
    <property type="entry name" value="UVR_dom_sf"/>
</dbReference>
<dbReference type="GO" id="GO:0006289">
    <property type="term" value="P:nucleotide-excision repair"/>
    <property type="evidence" value="ECO:0007669"/>
    <property type="project" value="InterPro"/>
</dbReference>
<dbReference type="Proteomes" id="UP000199518">
    <property type="component" value="Unassembled WGS sequence"/>
</dbReference>
<organism evidence="4 5">
    <name type="scientific">Planctomicrobium piriforme</name>
    <dbReference type="NCBI Taxonomy" id="1576369"/>
    <lineage>
        <taxon>Bacteria</taxon>
        <taxon>Pseudomonadati</taxon>
        <taxon>Planctomycetota</taxon>
        <taxon>Planctomycetia</taxon>
        <taxon>Planctomycetales</taxon>
        <taxon>Planctomycetaceae</taxon>
        <taxon>Planctomicrobium</taxon>
    </lineage>
</organism>
<dbReference type="AlphaFoldDB" id="A0A1I3KTW3"/>
<dbReference type="RefSeq" id="WP_092051781.1">
    <property type="nucleotide sequence ID" value="NZ_FOQD01000012.1"/>
</dbReference>
<dbReference type="STRING" id="1576369.SAMN05421753_11244"/>
<dbReference type="CDD" id="cd10434">
    <property type="entry name" value="GIY-YIG_UvrC_Cho"/>
    <property type="match status" value="1"/>
</dbReference>
<dbReference type="SMART" id="SM00465">
    <property type="entry name" value="GIYc"/>
    <property type="match status" value="1"/>
</dbReference>
<dbReference type="InterPro" id="IPR035901">
    <property type="entry name" value="GIY-YIG_endonuc_sf"/>
</dbReference>
<dbReference type="InterPro" id="IPR047296">
    <property type="entry name" value="GIY-YIG_UvrC_Cho"/>
</dbReference>
<dbReference type="PROSITE" id="PS50164">
    <property type="entry name" value="GIY_YIG"/>
    <property type="match status" value="1"/>
</dbReference>
<dbReference type="GO" id="GO:0009380">
    <property type="term" value="C:excinuclease repair complex"/>
    <property type="evidence" value="ECO:0007669"/>
    <property type="project" value="TreeGrafter"/>
</dbReference>
<keyword evidence="1" id="KW-0227">DNA damage</keyword>
<proteinExistence type="predicted"/>
<dbReference type="Gene3D" id="3.40.1440.10">
    <property type="entry name" value="GIY-YIG endonuclease"/>
    <property type="match status" value="1"/>
</dbReference>
<feature type="domain" description="GIY-YIG" evidence="3">
    <location>
        <begin position="52"/>
        <end position="130"/>
    </location>
</feature>
<name>A0A1I3KTW3_9PLAN</name>
<dbReference type="GO" id="GO:0009432">
    <property type="term" value="P:SOS response"/>
    <property type="evidence" value="ECO:0007669"/>
    <property type="project" value="UniProtKB-KW"/>
</dbReference>
<reference evidence="5" key="1">
    <citation type="submission" date="2016-10" db="EMBL/GenBank/DDBJ databases">
        <authorList>
            <person name="Varghese N."/>
            <person name="Submissions S."/>
        </authorList>
    </citation>
    <scope>NUCLEOTIDE SEQUENCE [LARGE SCALE GENOMIC DNA]</scope>
    <source>
        <strain evidence="5">DSM 26348</strain>
    </source>
</reference>
<dbReference type="SUPFAM" id="SSF82771">
    <property type="entry name" value="GIY-YIG endonuclease"/>
    <property type="match status" value="1"/>
</dbReference>
<dbReference type="PANTHER" id="PTHR30562">
    <property type="entry name" value="UVRC/OXIDOREDUCTASE"/>
    <property type="match status" value="1"/>
</dbReference>
<dbReference type="OrthoDB" id="9803913at2"/>
<sequence>MARKRRLLAPLENPTDLFAPGHYASVLAPVRSIPLLGTKQELRRRVRCECFDGPGVYGMLDADQQLIYVGMSRLLKRRLLSYFASRSGGKKEFRIGRRAKSLLWQPAAHELIAWLRERELIRTFRPAYNVQGHPTRMQLGYIVQFDDPAPAFSLERQIPRSHIGVWGPVPLTQYVKQAVEKLNHHFQLRDCARSTPMRFRGDPALFEGVEATPCLRADLGSCLAPCIAACTRRGYSSSVRAAKQFLDGSPDECFLKLKTEMRTAAQTQRYERAAKARDTLQALQRLDHHLRRFHDWSSQANFVYPIESRLDNQTWWLLCLRGNVIAAVPAPTDRESRRAVNLQLSAALRTLAGSSPQRSVTSAHEFDSARTLYRWFHRNPEERPRRLTLREAKKS</sequence>
<feature type="domain" description="UVR" evidence="2">
    <location>
        <begin position="251"/>
        <end position="286"/>
    </location>
</feature>
<dbReference type="EMBL" id="FOQD01000012">
    <property type="protein sequence ID" value="SFI75959.1"/>
    <property type="molecule type" value="Genomic_DNA"/>
</dbReference>
<evidence type="ECO:0000259" key="2">
    <source>
        <dbReference type="PROSITE" id="PS50151"/>
    </source>
</evidence>
<evidence type="ECO:0000313" key="4">
    <source>
        <dbReference type="EMBL" id="SFI75959.1"/>
    </source>
</evidence>
<dbReference type="PANTHER" id="PTHR30562:SF1">
    <property type="entry name" value="UVRABC SYSTEM PROTEIN C"/>
    <property type="match status" value="1"/>
</dbReference>
<gene>
    <name evidence="4" type="ORF">SAMN05421753_11244</name>
</gene>
<dbReference type="InterPro" id="IPR001943">
    <property type="entry name" value="UVR_dom"/>
</dbReference>
<dbReference type="InterPro" id="IPR000305">
    <property type="entry name" value="GIY-YIG_endonuc"/>
</dbReference>
<protein>
    <submittedName>
        <fullName evidence="4">Excinuclease ABC subunit C</fullName>
    </submittedName>
</protein>
<dbReference type="PROSITE" id="PS50151">
    <property type="entry name" value="UVR"/>
    <property type="match status" value="1"/>
</dbReference>
<dbReference type="Gene3D" id="4.10.860.10">
    <property type="entry name" value="UVR domain"/>
    <property type="match status" value="1"/>
</dbReference>
<evidence type="ECO:0000256" key="1">
    <source>
        <dbReference type="ARBA" id="ARBA00023236"/>
    </source>
</evidence>
<evidence type="ECO:0000259" key="3">
    <source>
        <dbReference type="PROSITE" id="PS50164"/>
    </source>
</evidence>
<dbReference type="Pfam" id="PF01541">
    <property type="entry name" value="GIY-YIG"/>
    <property type="match status" value="1"/>
</dbReference>
<dbReference type="SUPFAM" id="SSF46600">
    <property type="entry name" value="C-terminal UvrC-binding domain of UvrB"/>
    <property type="match status" value="1"/>
</dbReference>
<dbReference type="Pfam" id="PF02151">
    <property type="entry name" value="UVR"/>
    <property type="match status" value="1"/>
</dbReference>